<organism evidence="2 3">
    <name type="scientific">Bremerella volcania</name>
    <dbReference type="NCBI Taxonomy" id="2527984"/>
    <lineage>
        <taxon>Bacteria</taxon>
        <taxon>Pseudomonadati</taxon>
        <taxon>Planctomycetota</taxon>
        <taxon>Planctomycetia</taxon>
        <taxon>Pirellulales</taxon>
        <taxon>Pirellulaceae</taxon>
        <taxon>Bremerella</taxon>
    </lineage>
</organism>
<dbReference type="KEGG" id="bvo:Pan97_04090"/>
<feature type="transmembrane region" description="Helical" evidence="1">
    <location>
        <begin position="31"/>
        <end position="52"/>
    </location>
</feature>
<gene>
    <name evidence="2" type="ORF">Pan97_04090</name>
</gene>
<dbReference type="Proteomes" id="UP000318626">
    <property type="component" value="Chromosome"/>
</dbReference>
<accession>A0A518C2J3</accession>
<dbReference type="EMBL" id="CP036289">
    <property type="protein sequence ID" value="QDU73438.1"/>
    <property type="molecule type" value="Genomic_DNA"/>
</dbReference>
<sequence length="142" mass="15260">MSLKQITIIDILVLQAGCLITFFLYPHMELIGIGILCFVGSFLAARDTFDWLDKNGGQEMEPLICHVCYRTVGALIGAAFGGVLGFVVAVVILLLGIASLEVSFDVLCFTCLLMATMGGSFLTVGRRISWVTGLVYISVMSG</sequence>
<name>A0A518C2J3_9BACT</name>
<evidence type="ECO:0000256" key="1">
    <source>
        <dbReference type="SAM" id="Phobius"/>
    </source>
</evidence>
<protein>
    <submittedName>
        <fullName evidence="2">Uncharacterized protein</fullName>
    </submittedName>
</protein>
<evidence type="ECO:0000313" key="2">
    <source>
        <dbReference type="EMBL" id="QDU73438.1"/>
    </source>
</evidence>
<keyword evidence="1" id="KW-0812">Transmembrane</keyword>
<proteinExistence type="predicted"/>
<evidence type="ECO:0000313" key="3">
    <source>
        <dbReference type="Proteomes" id="UP000318626"/>
    </source>
</evidence>
<feature type="transmembrane region" description="Helical" evidence="1">
    <location>
        <begin position="72"/>
        <end position="98"/>
    </location>
</feature>
<keyword evidence="3" id="KW-1185">Reference proteome</keyword>
<keyword evidence="1" id="KW-1133">Transmembrane helix</keyword>
<keyword evidence="1" id="KW-0472">Membrane</keyword>
<dbReference type="AlphaFoldDB" id="A0A518C2J3"/>
<reference evidence="3" key="1">
    <citation type="submission" date="2019-02" db="EMBL/GenBank/DDBJ databases">
        <title>Deep-cultivation of Planctomycetes and their phenomic and genomic characterization uncovers novel biology.</title>
        <authorList>
            <person name="Wiegand S."/>
            <person name="Jogler M."/>
            <person name="Boedeker C."/>
            <person name="Pinto D."/>
            <person name="Vollmers J."/>
            <person name="Rivas-Marin E."/>
            <person name="Kohn T."/>
            <person name="Peeters S.H."/>
            <person name="Heuer A."/>
            <person name="Rast P."/>
            <person name="Oberbeckmann S."/>
            <person name="Bunk B."/>
            <person name="Jeske O."/>
            <person name="Meyerdierks A."/>
            <person name="Storesund J.E."/>
            <person name="Kallscheuer N."/>
            <person name="Luecker S."/>
            <person name="Lage O.M."/>
            <person name="Pohl T."/>
            <person name="Merkel B.J."/>
            <person name="Hornburger P."/>
            <person name="Mueller R.-W."/>
            <person name="Bruemmer F."/>
            <person name="Labrenz M."/>
            <person name="Spormann A.M."/>
            <person name="Op den Camp H."/>
            <person name="Overmann J."/>
            <person name="Amann R."/>
            <person name="Jetten M.S.M."/>
            <person name="Mascher T."/>
            <person name="Medema M.H."/>
            <person name="Devos D.P."/>
            <person name="Kaster A.-K."/>
            <person name="Ovreas L."/>
            <person name="Rohde M."/>
            <person name="Galperin M.Y."/>
            <person name="Jogler C."/>
        </authorList>
    </citation>
    <scope>NUCLEOTIDE SEQUENCE [LARGE SCALE GENOMIC DNA]</scope>
    <source>
        <strain evidence="3">Pan97</strain>
    </source>
</reference>
<feature type="transmembrane region" description="Helical" evidence="1">
    <location>
        <begin position="104"/>
        <end position="124"/>
    </location>
</feature>